<protein>
    <submittedName>
        <fullName evidence="2">Uncharacterized protein</fullName>
    </submittedName>
</protein>
<accession>A0AAV0WQT2</accession>
<name>A0AAV0WQT2_9HEMI</name>
<keyword evidence="1" id="KW-0472">Membrane</keyword>
<feature type="transmembrane region" description="Helical" evidence="1">
    <location>
        <begin position="12"/>
        <end position="35"/>
    </location>
</feature>
<evidence type="ECO:0000313" key="3">
    <source>
        <dbReference type="Proteomes" id="UP001160148"/>
    </source>
</evidence>
<dbReference type="EMBL" id="CARXXK010000002">
    <property type="protein sequence ID" value="CAI6358364.1"/>
    <property type="molecule type" value="Genomic_DNA"/>
</dbReference>
<dbReference type="PANTHER" id="PTHR46289">
    <property type="entry name" value="52 KDA REPRESSOR OF THE INHIBITOR OF THE PROTEIN KINASE-LIKE PROTEIN-RELATED"/>
    <property type="match status" value="1"/>
</dbReference>
<proteinExistence type="predicted"/>
<dbReference type="Proteomes" id="UP001160148">
    <property type="component" value="Unassembled WGS sequence"/>
</dbReference>
<dbReference type="InterPro" id="IPR052958">
    <property type="entry name" value="IFN-induced_PKR_regulator"/>
</dbReference>
<keyword evidence="3" id="KW-1185">Reference proteome</keyword>
<keyword evidence="1" id="KW-0812">Transmembrane</keyword>
<reference evidence="2 3" key="1">
    <citation type="submission" date="2023-01" db="EMBL/GenBank/DDBJ databases">
        <authorList>
            <person name="Whitehead M."/>
        </authorList>
    </citation>
    <scope>NUCLEOTIDE SEQUENCE [LARGE SCALE GENOMIC DNA]</scope>
</reference>
<evidence type="ECO:0000256" key="1">
    <source>
        <dbReference type="SAM" id="Phobius"/>
    </source>
</evidence>
<organism evidence="2 3">
    <name type="scientific">Macrosiphum euphorbiae</name>
    <name type="common">potato aphid</name>
    <dbReference type="NCBI Taxonomy" id="13131"/>
    <lineage>
        <taxon>Eukaryota</taxon>
        <taxon>Metazoa</taxon>
        <taxon>Ecdysozoa</taxon>
        <taxon>Arthropoda</taxon>
        <taxon>Hexapoda</taxon>
        <taxon>Insecta</taxon>
        <taxon>Pterygota</taxon>
        <taxon>Neoptera</taxon>
        <taxon>Paraneoptera</taxon>
        <taxon>Hemiptera</taxon>
        <taxon>Sternorrhyncha</taxon>
        <taxon>Aphidomorpha</taxon>
        <taxon>Aphidoidea</taxon>
        <taxon>Aphididae</taxon>
        <taxon>Macrosiphini</taxon>
        <taxon>Macrosiphum</taxon>
    </lineage>
</organism>
<comment type="caution">
    <text evidence="2">The sequence shown here is derived from an EMBL/GenBank/DDBJ whole genome shotgun (WGS) entry which is preliminary data.</text>
</comment>
<gene>
    <name evidence="2" type="ORF">MEUPH1_LOCUS13887</name>
</gene>
<dbReference type="AlphaFoldDB" id="A0AAV0WQT2"/>
<keyword evidence="1" id="KW-1133">Transmembrane helix</keyword>
<sequence length="135" mass="16021">MPIQRLLYYSTLYYSVNNLLIIYIIQSVLFTFNTIDLHEAANKMKDTLNILSECRENVSTWFTEIYKSSEKMAKTQKVDLKIPRNCSRQTNRAYYPTNNTEEYYKLAIFIPLLYNVINDLKARFSEKTLECFNLS</sequence>
<dbReference type="PANTHER" id="PTHR46289:SF14">
    <property type="entry name" value="DUF4371 DOMAIN-CONTAINING PROTEIN"/>
    <property type="match status" value="1"/>
</dbReference>
<evidence type="ECO:0000313" key="2">
    <source>
        <dbReference type="EMBL" id="CAI6358364.1"/>
    </source>
</evidence>